<name>A0A383RUB2_9PSED</name>
<reference evidence="2" key="1">
    <citation type="submission" date="2018-08" db="EMBL/GenBank/DDBJ databases">
        <authorList>
            <person name="Blom J."/>
        </authorList>
    </citation>
    <scope>NUCLEOTIDE SEQUENCE [LARGE SCALE GENOMIC DNA]</scope>
    <source>
        <strain evidence="2">CCOS 865</strain>
    </source>
</reference>
<dbReference type="Proteomes" id="UP000263595">
    <property type="component" value="Unassembled WGS sequence"/>
</dbReference>
<dbReference type="AlphaFoldDB" id="A0A383RUB2"/>
<accession>A0A383RUB2</accession>
<organism evidence="1 2">
    <name type="scientific">Pseudomonas reidholzensis</name>
    <dbReference type="NCBI Taxonomy" id="1785162"/>
    <lineage>
        <taxon>Bacteria</taxon>
        <taxon>Pseudomonadati</taxon>
        <taxon>Pseudomonadota</taxon>
        <taxon>Gammaproteobacteria</taxon>
        <taxon>Pseudomonadales</taxon>
        <taxon>Pseudomonadaceae</taxon>
        <taxon>Pseudomonas</taxon>
    </lineage>
</organism>
<sequence length="224" mass="25902">MIQYPAELPLPLQEGYGLSTVDPMRATPMVTGRKRYRVVHSYVPTEVKFNFNFDEAEAGFFEAWYARTLSNGMEWFEMPLKTPAGFKAYQAHFTGIYQGPDLTQVSRWRYSAILELKERPLIPPGWEQLPELWFNKNIIDVSVNRNWPEMVFDYETYALAMANILSMRPGITIYIRADETHEGKRASYRVVRADSPSLSLDFMSQSYRVGQPVDYLDLVAVYGI</sequence>
<evidence type="ECO:0000313" key="1">
    <source>
        <dbReference type="EMBL" id="SYX89968.1"/>
    </source>
</evidence>
<keyword evidence="2" id="KW-1185">Reference proteome</keyword>
<protein>
    <submittedName>
        <fullName evidence="1">Uncharacterized protein</fullName>
    </submittedName>
</protein>
<proteinExistence type="predicted"/>
<dbReference type="EMBL" id="UNOZ01000013">
    <property type="protein sequence ID" value="SYX89968.1"/>
    <property type="molecule type" value="Genomic_DNA"/>
</dbReference>
<evidence type="ECO:0000313" key="2">
    <source>
        <dbReference type="Proteomes" id="UP000263595"/>
    </source>
</evidence>
<gene>
    <name evidence="1" type="ORF">CCOS865_02234</name>
</gene>